<dbReference type="GO" id="GO:0016020">
    <property type="term" value="C:membrane"/>
    <property type="evidence" value="ECO:0007669"/>
    <property type="project" value="UniProtKB-SubCell"/>
</dbReference>
<evidence type="ECO:0000256" key="4">
    <source>
        <dbReference type="ARBA" id="ARBA00023136"/>
    </source>
</evidence>
<dbReference type="VEuPathDB" id="FungiDB:An09g02910"/>
<evidence type="ECO:0000256" key="1">
    <source>
        <dbReference type="ARBA" id="ARBA00004141"/>
    </source>
</evidence>
<evidence type="ECO:0000313" key="8">
    <source>
        <dbReference type="RefSeq" id="XP_001393605.3"/>
    </source>
</evidence>
<dbReference type="PROSITE" id="PS50850">
    <property type="entry name" value="MFS"/>
    <property type="match status" value="1"/>
</dbReference>
<gene>
    <name evidence="8" type="ORF">An09g02910</name>
</gene>
<evidence type="ECO:0000256" key="6">
    <source>
        <dbReference type="SAM" id="Phobius"/>
    </source>
</evidence>
<protein>
    <recommendedName>
        <fullName evidence="7">Major facilitator superfamily (MFS) profile domain-containing protein</fullName>
    </recommendedName>
</protein>
<dbReference type="GeneID" id="4983824"/>
<feature type="region of interest" description="Disordered" evidence="5">
    <location>
        <begin position="597"/>
        <end position="638"/>
    </location>
</feature>
<evidence type="ECO:0000256" key="5">
    <source>
        <dbReference type="SAM" id="MobiDB-lite"/>
    </source>
</evidence>
<feature type="transmembrane region" description="Helical" evidence="6">
    <location>
        <begin position="73"/>
        <end position="90"/>
    </location>
</feature>
<proteinExistence type="predicted"/>
<feature type="transmembrane region" description="Helical" evidence="6">
    <location>
        <begin position="102"/>
        <end position="122"/>
    </location>
</feature>
<feature type="transmembrane region" description="Helical" evidence="6">
    <location>
        <begin position="260"/>
        <end position="281"/>
    </location>
</feature>
<feature type="transmembrane region" description="Helical" evidence="6">
    <location>
        <begin position="396"/>
        <end position="417"/>
    </location>
</feature>
<reference evidence="8" key="1">
    <citation type="submission" date="2025-02" db="EMBL/GenBank/DDBJ databases">
        <authorList>
            <consortium name="NCBI Genome Project"/>
        </authorList>
    </citation>
    <scope>NUCLEOTIDE SEQUENCE</scope>
</reference>
<dbReference type="Pfam" id="PF07690">
    <property type="entry name" value="MFS_1"/>
    <property type="match status" value="1"/>
</dbReference>
<sequence>MVVAQGRDFPDEAGSPPPKPTQGRPPEISSFGAEIVLIAVCSAGLMLFSFLLGDVLAPQLQFRQALGITNTELPWLVGSFNVANGLSVVVSGSLTDLTPPKALMVGAFIWLTVWNIIGAFSVHPSRYVLFFVVRAMQGLAIGVLVSGSMSILGRVYKPGIRKNRVFSAMAACAPFGFSLGAIEGGLLYQNLPWIFGCNAIITAICAVGAYFSIPPLRPMADSAGGEVPSLRQFDYLGAAFAVGGCVCLLFGLTQGGVTDWSVYTCVLTAVGIVLLIGLFIVERYVPRPLIPNRLWKTKGFTPLMIAYFLGFGSFFGAWQFYAIQFWLRIQHASPIDVALYHLPNAIFGVIATWVVSRTLHLVPGHYIYTISMFAFTLGPAFFLPQSPTTTYWELSLPGVALVTFGPDLAFAAASIFITSNVARSYQGSAGSLLVTNQNLSSAIITSVADAIGTRVDKQADGSVGLSGLRAIWWFALACQLLAALVTVTSYSSPLVIHHRQRQVPMQPLPNSLPIFTIQQPPSQQEIHHHDRTIRLKSPLPQRLLYLLHFPKPKILHLAITRPRNYSAFQPQLIQILHLRLQQLHAPLHVNMKIRNPIHKPHLPPHQVPRNPRLLGRLPHDGLPRRQPRTQSPGGSGIQHTGVGLFKRGAFGDPEEWCVAVLGLGIAEHLHAVGYYTEEGARGTLDLQDDGSVWAVEGEGLVAPAAEDTVGDEGLEGGEEDGGAGGGGCGGRCEEGDCVGGDGPGV</sequence>
<feature type="transmembrane region" description="Helical" evidence="6">
    <location>
        <begin position="302"/>
        <end position="326"/>
    </location>
</feature>
<feature type="transmembrane region" description="Helical" evidence="6">
    <location>
        <begin position="367"/>
        <end position="384"/>
    </location>
</feature>
<feature type="transmembrane region" description="Helical" evidence="6">
    <location>
        <begin position="193"/>
        <end position="213"/>
    </location>
</feature>
<dbReference type="RefSeq" id="XP_001393605.3">
    <property type="nucleotide sequence ID" value="XM_001393568.3"/>
</dbReference>
<accession>A0AAJ6QE55</accession>
<dbReference type="Gene3D" id="1.20.1250.20">
    <property type="entry name" value="MFS general substrate transporter like domains"/>
    <property type="match status" value="2"/>
</dbReference>
<feature type="transmembrane region" description="Helical" evidence="6">
    <location>
        <begin position="165"/>
        <end position="187"/>
    </location>
</feature>
<feature type="region of interest" description="Disordered" evidence="5">
    <location>
        <begin position="709"/>
        <end position="745"/>
    </location>
</feature>
<dbReference type="InterPro" id="IPR011701">
    <property type="entry name" value="MFS"/>
</dbReference>
<evidence type="ECO:0000256" key="2">
    <source>
        <dbReference type="ARBA" id="ARBA00022692"/>
    </source>
</evidence>
<reference evidence="8" key="2">
    <citation type="submission" date="2025-08" db="UniProtKB">
        <authorList>
            <consortium name="RefSeq"/>
        </authorList>
    </citation>
    <scope>IDENTIFICATION</scope>
</reference>
<evidence type="ECO:0000259" key="7">
    <source>
        <dbReference type="PROSITE" id="PS50850"/>
    </source>
</evidence>
<dbReference type="InterPro" id="IPR020846">
    <property type="entry name" value="MFS_dom"/>
</dbReference>
<dbReference type="AlphaFoldDB" id="A0AAJ6QE55"/>
<feature type="transmembrane region" description="Helical" evidence="6">
    <location>
        <begin position="233"/>
        <end position="254"/>
    </location>
</feature>
<name>A0AAJ6QE55_ASPNG</name>
<feature type="compositionally biased region" description="Acidic residues" evidence="5">
    <location>
        <begin position="709"/>
        <end position="721"/>
    </location>
</feature>
<comment type="subcellular location">
    <subcellularLocation>
        <location evidence="1">Membrane</location>
        <topology evidence="1">Multi-pass membrane protein</topology>
    </subcellularLocation>
</comment>
<feature type="domain" description="Major facilitator superfamily (MFS) profile" evidence="7">
    <location>
        <begin position="37"/>
        <end position="494"/>
    </location>
</feature>
<feature type="region of interest" description="Disordered" evidence="5">
    <location>
        <begin position="1"/>
        <end position="25"/>
    </location>
</feature>
<feature type="transmembrane region" description="Helical" evidence="6">
    <location>
        <begin position="471"/>
        <end position="496"/>
    </location>
</feature>
<evidence type="ECO:0000256" key="3">
    <source>
        <dbReference type="ARBA" id="ARBA00022989"/>
    </source>
</evidence>
<feature type="transmembrane region" description="Helical" evidence="6">
    <location>
        <begin position="128"/>
        <end position="153"/>
    </location>
</feature>
<dbReference type="PANTHER" id="PTHR42718">
    <property type="entry name" value="MAJOR FACILITATOR SUPERFAMILY MULTIDRUG TRANSPORTER MFSC"/>
    <property type="match status" value="1"/>
</dbReference>
<dbReference type="SUPFAM" id="SSF103473">
    <property type="entry name" value="MFS general substrate transporter"/>
    <property type="match status" value="1"/>
</dbReference>
<dbReference type="PANTHER" id="PTHR42718:SF41">
    <property type="entry name" value="MFS TRANSPORTER OF UNKOWN SPECIFICITY (AFU_ORTHOLOGUE AFUA_5G09940)-RELATED"/>
    <property type="match status" value="1"/>
</dbReference>
<organism evidence="8">
    <name type="scientific">Aspergillus niger</name>
    <dbReference type="NCBI Taxonomy" id="5061"/>
    <lineage>
        <taxon>Eukaryota</taxon>
        <taxon>Fungi</taxon>
        <taxon>Dikarya</taxon>
        <taxon>Ascomycota</taxon>
        <taxon>Pezizomycotina</taxon>
        <taxon>Eurotiomycetes</taxon>
        <taxon>Eurotiomycetidae</taxon>
        <taxon>Eurotiales</taxon>
        <taxon>Aspergillaceae</taxon>
        <taxon>Aspergillus</taxon>
        <taxon>Aspergillus subgen. Circumdati</taxon>
    </lineage>
</organism>
<feature type="transmembrane region" description="Helical" evidence="6">
    <location>
        <begin position="31"/>
        <end position="53"/>
    </location>
</feature>
<dbReference type="KEGG" id="ang:An09g02910"/>
<keyword evidence="4 6" id="KW-0472">Membrane</keyword>
<feature type="transmembrane region" description="Helical" evidence="6">
    <location>
        <begin position="338"/>
        <end position="355"/>
    </location>
</feature>
<keyword evidence="3 6" id="KW-1133">Transmembrane helix</keyword>
<dbReference type="InterPro" id="IPR036259">
    <property type="entry name" value="MFS_trans_sf"/>
</dbReference>
<keyword evidence="2 6" id="KW-0812">Transmembrane</keyword>